<dbReference type="Gene3D" id="1.10.10.60">
    <property type="entry name" value="Homeodomain-like"/>
    <property type="match status" value="2"/>
</dbReference>
<dbReference type="InterPro" id="IPR029062">
    <property type="entry name" value="Class_I_gatase-like"/>
</dbReference>
<reference evidence="6" key="1">
    <citation type="journal article" date="2019" name="Int. J. Syst. Evol. Microbiol.">
        <title>The Global Catalogue of Microorganisms (GCM) 10K type strain sequencing project: providing services to taxonomists for standard genome sequencing and annotation.</title>
        <authorList>
            <consortium name="The Broad Institute Genomics Platform"/>
            <consortium name="The Broad Institute Genome Sequencing Center for Infectious Disease"/>
            <person name="Wu L."/>
            <person name="Ma J."/>
        </authorList>
    </citation>
    <scope>NUCLEOTIDE SEQUENCE [LARGE SCALE GENOMIC DNA]</scope>
    <source>
        <strain evidence="6">JCM 17543</strain>
    </source>
</reference>
<dbReference type="SUPFAM" id="SSF52317">
    <property type="entry name" value="Class I glutamine amidotransferase-like"/>
    <property type="match status" value="1"/>
</dbReference>
<keyword evidence="6" id="KW-1185">Reference proteome</keyword>
<dbReference type="SMART" id="SM00342">
    <property type="entry name" value="HTH_ARAC"/>
    <property type="match status" value="1"/>
</dbReference>
<dbReference type="Pfam" id="PF12833">
    <property type="entry name" value="HTH_18"/>
    <property type="match status" value="1"/>
</dbReference>
<keyword evidence="1" id="KW-0805">Transcription regulation</keyword>
<keyword evidence="3" id="KW-0804">Transcription</keyword>
<comment type="caution">
    <text evidence="5">The sequence shown here is derived from an EMBL/GenBank/DDBJ whole genome shotgun (WGS) entry which is preliminary data.</text>
</comment>
<evidence type="ECO:0000313" key="5">
    <source>
        <dbReference type="EMBL" id="GAA3903764.1"/>
    </source>
</evidence>
<evidence type="ECO:0000256" key="2">
    <source>
        <dbReference type="ARBA" id="ARBA00023125"/>
    </source>
</evidence>
<gene>
    <name evidence="5" type="ORF">GCM10022276_23040</name>
</gene>
<dbReference type="PROSITE" id="PS01124">
    <property type="entry name" value="HTH_ARAC_FAMILY_2"/>
    <property type="match status" value="1"/>
</dbReference>
<dbReference type="InterPro" id="IPR009057">
    <property type="entry name" value="Homeodomain-like_sf"/>
</dbReference>
<accession>A0ABP7LMU6</accession>
<dbReference type="InterPro" id="IPR020449">
    <property type="entry name" value="Tscrpt_reg_AraC-type_HTH"/>
</dbReference>
<dbReference type="PROSITE" id="PS00041">
    <property type="entry name" value="HTH_ARAC_FAMILY_1"/>
    <property type="match status" value="1"/>
</dbReference>
<dbReference type="PRINTS" id="PR00032">
    <property type="entry name" value="HTHARAC"/>
</dbReference>
<evidence type="ECO:0000256" key="3">
    <source>
        <dbReference type="ARBA" id="ARBA00023163"/>
    </source>
</evidence>
<dbReference type="InterPro" id="IPR002818">
    <property type="entry name" value="DJ-1/PfpI"/>
</dbReference>
<dbReference type="PANTHER" id="PTHR43130:SF3">
    <property type="entry name" value="HTH-TYPE TRANSCRIPTIONAL REGULATOR RV1931C"/>
    <property type="match status" value="1"/>
</dbReference>
<feature type="domain" description="HTH araC/xylS-type" evidence="4">
    <location>
        <begin position="221"/>
        <end position="319"/>
    </location>
</feature>
<dbReference type="Pfam" id="PF01965">
    <property type="entry name" value="DJ-1_PfpI"/>
    <property type="match status" value="1"/>
</dbReference>
<dbReference type="InterPro" id="IPR018062">
    <property type="entry name" value="HTH_AraC-typ_CS"/>
</dbReference>
<dbReference type="Proteomes" id="UP001500827">
    <property type="component" value="Unassembled WGS sequence"/>
</dbReference>
<dbReference type="InterPro" id="IPR018060">
    <property type="entry name" value="HTH_AraC"/>
</dbReference>
<dbReference type="SUPFAM" id="SSF46689">
    <property type="entry name" value="Homeodomain-like"/>
    <property type="match status" value="2"/>
</dbReference>
<dbReference type="PANTHER" id="PTHR43130">
    <property type="entry name" value="ARAC-FAMILY TRANSCRIPTIONAL REGULATOR"/>
    <property type="match status" value="1"/>
</dbReference>
<protein>
    <submittedName>
        <fullName evidence="5">GlxA family transcriptional regulator</fullName>
    </submittedName>
</protein>
<proteinExistence type="predicted"/>
<organism evidence="5 6">
    <name type="scientific">Sphingomonas limnosediminicola</name>
    <dbReference type="NCBI Taxonomy" id="940133"/>
    <lineage>
        <taxon>Bacteria</taxon>
        <taxon>Pseudomonadati</taxon>
        <taxon>Pseudomonadota</taxon>
        <taxon>Alphaproteobacteria</taxon>
        <taxon>Sphingomonadales</taxon>
        <taxon>Sphingomonadaceae</taxon>
        <taxon>Sphingomonas</taxon>
    </lineage>
</organism>
<dbReference type="EMBL" id="BAABBM010000001">
    <property type="protein sequence ID" value="GAA3903764.1"/>
    <property type="molecule type" value="Genomic_DNA"/>
</dbReference>
<evidence type="ECO:0000313" key="6">
    <source>
        <dbReference type="Proteomes" id="UP001500827"/>
    </source>
</evidence>
<sequence>MGQAAQVGPPEVGLVLYPGCQMAMVHGMTDLLGVASDFSTKRGGRRLRVSHWSMNPTGRIDRSFDTDPALEGAPHVIVTPGRLTGPILGEEAAPFAEWLRERHDAGATLAANCGGVFLLGATGLLAGRPATTHWLFADLFREHFPDVAMEPGKIVIEDGDIITAGGLMAWTDLALRLVDRLLGPTVMVETGQFFLIDPAGREQRHYSSFSPRLEHGDDAILKVQHWLQTRAVKRIQVSEMAREAGLEERTFLRRFKGATGLKPTEYVQQLRIGKARELLQFTRRPVDQIAWSVGYEDPAAFRRLFRRLIGITPGEYRRRFGAGADLEVAA</sequence>
<name>A0ABP7LMU6_9SPHN</name>
<dbReference type="InterPro" id="IPR052158">
    <property type="entry name" value="INH-QAR"/>
</dbReference>
<evidence type="ECO:0000256" key="1">
    <source>
        <dbReference type="ARBA" id="ARBA00023015"/>
    </source>
</evidence>
<keyword evidence="2" id="KW-0238">DNA-binding</keyword>
<dbReference type="CDD" id="cd03138">
    <property type="entry name" value="GATase1_AraC_2"/>
    <property type="match status" value="1"/>
</dbReference>
<evidence type="ECO:0000259" key="4">
    <source>
        <dbReference type="PROSITE" id="PS01124"/>
    </source>
</evidence>
<dbReference type="Gene3D" id="3.40.50.880">
    <property type="match status" value="1"/>
</dbReference>